<dbReference type="SUPFAM" id="SSF51735">
    <property type="entry name" value="NAD(P)-binding Rossmann-fold domains"/>
    <property type="match status" value="1"/>
</dbReference>
<dbReference type="InterPro" id="IPR020904">
    <property type="entry name" value="Sc_DH/Rdtase_CS"/>
</dbReference>
<name>A0A1G7HIX6_9FLAO</name>
<evidence type="ECO:0000313" key="5">
    <source>
        <dbReference type="Proteomes" id="UP000182114"/>
    </source>
</evidence>
<keyword evidence="5" id="KW-1185">Reference proteome</keyword>
<gene>
    <name evidence="4" type="ORF">SAMN04487992_106100</name>
</gene>
<protein>
    <submittedName>
        <fullName evidence="4">Short-chain dehydrogenase</fullName>
    </submittedName>
</protein>
<dbReference type="PRINTS" id="PR00080">
    <property type="entry name" value="SDRFAMILY"/>
</dbReference>
<reference evidence="5" key="1">
    <citation type="submission" date="2016-10" db="EMBL/GenBank/DDBJ databases">
        <authorList>
            <person name="Varghese N."/>
            <person name="Submissions S."/>
        </authorList>
    </citation>
    <scope>NUCLEOTIDE SEQUENCE [LARGE SCALE GENOMIC DNA]</scope>
    <source>
        <strain evidence="5">DSM 24729</strain>
    </source>
</reference>
<dbReference type="InterPro" id="IPR036291">
    <property type="entry name" value="NAD(P)-bd_dom_sf"/>
</dbReference>
<evidence type="ECO:0000313" key="4">
    <source>
        <dbReference type="EMBL" id="SDF00273.1"/>
    </source>
</evidence>
<dbReference type="eggNOG" id="COG1028">
    <property type="taxonomic scope" value="Bacteria"/>
</dbReference>
<evidence type="ECO:0000256" key="2">
    <source>
        <dbReference type="ARBA" id="ARBA00023002"/>
    </source>
</evidence>
<sequence length="269" mass="29561">MEQKVVLITGGSSGIGKSIGIFLKSKGFIVYGTTRSKAKYPNFDAFNLLELDVKKEDTIALAITELLKREGKIDVLVNNAGVGITGPIEETPDVEISKAFDTNFHGPIRMMKAVLPQMRLQKAGLIINITSIAGYMGLPYRGIYSASKGALELVTEAMRMETKDFGVHITNLAPGDFATNIASGRYHSPVLTNSAYQKPYGATLEAINNDVDSGGDPIQVAHKVFKIIKTPKPKVHYKVGDFMQKFSLLLKKILPDKVYEKLLLNHYKL</sequence>
<dbReference type="InterPro" id="IPR002347">
    <property type="entry name" value="SDR_fam"/>
</dbReference>
<evidence type="ECO:0000256" key="1">
    <source>
        <dbReference type="ARBA" id="ARBA00006484"/>
    </source>
</evidence>
<dbReference type="CDD" id="cd05374">
    <property type="entry name" value="17beta-HSD-like_SDR_c"/>
    <property type="match status" value="1"/>
</dbReference>
<dbReference type="Gene3D" id="3.40.50.720">
    <property type="entry name" value="NAD(P)-binding Rossmann-like Domain"/>
    <property type="match status" value="1"/>
</dbReference>
<dbReference type="PROSITE" id="PS00061">
    <property type="entry name" value="ADH_SHORT"/>
    <property type="match status" value="1"/>
</dbReference>
<accession>A0A1G7HIX6</accession>
<comment type="similarity">
    <text evidence="1 3">Belongs to the short-chain dehydrogenases/reductases (SDR) family.</text>
</comment>
<proteinExistence type="inferred from homology"/>
<dbReference type="PANTHER" id="PTHR44169:SF6">
    <property type="entry name" value="NADPH-DEPENDENT 1-ACYLDIHYDROXYACETONE PHOSPHATE REDUCTASE"/>
    <property type="match status" value="1"/>
</dbReference>
<dbReference type="Pfam" id="PF00106">
    <property type="entry name" value="adh_short"/>
    <property type="match status" value="1"/>
</dbReference>
<keyword evidence="2" id="KW-0560">Oxidoreductase</keyword>
<dbReference type="EMBL" id="FNBD01000006">
    <property type="protein sequence ID" value="SDF00273.1"/>
    <property type="molecule type" value="Genomic_DNA"/>
</dbReference>
<dbReference type="Proteomes" id="UP000182114">
    <property type="component" value="Unassembled WGS sequence"/>
</dbReference>
<dbReference type="AlphaFoldDB" id="A0A1G7HIX6"/>
<dbReference type="RefSeq" id="WP_025615172.1">
    <property type="nucleotide sequence ID" value="NZ_FNBD01000006.1"/>
</dbReference>
<organism evidence="4 5">
    <name type="scientific">Cellulophaga baltica</name>
    <dbReference type="NCBI Taxonomy" id="76594"/>
    <lineage>
        <taxon>Bacteria</taxon>
        <taxon>Pseudomonadati</taxon>
        <taxon>Bacteroidota</taxon>
        <taxon>Flavobacteriia</taxon>
        <taxon>Flavobacteriales</taxon>
        <taxon>Flavobacteriaceae</taxon>
        <taxon>Cellulophaga</taxon>
    </lineage>
</organism>
<dbReference type="GO" id="GO:0016491">
    <property type="term" value="F:oxidoreductase activity"/>
    <property type="evidence" value="ECO:0007669"/>
    <property type="project" value="UniProtKB-KW"/>
</dbReference>
<dbReference type="PRINTS" id="PR00081">
    <property type="entry name" value="GDHRDH"/>
</dbReference>
<dbReference type="PANTHER" id="PTHR44169">
    <property type="entry name" value="NADPH-DEPENDENT 1-ACYLDIHYDROXYACETONE PHOSPHATE REDUCTASE"/>
    <property type="match status" value="1"/>
</dbReference>
<evidence type="ECO:0000256" key="3">
    <source>
        <dbReference type="RuleBase" id="RU000363"/>
    </source>
</evidence>